<keyword evidence="12" id="KW-1185">Reference proteome</keyword>
<evidence type="ECO:0000313" key="12">
    <source>
        <dbReference type="Proteomes" id="UP000256388"/>
    </source>
</evidence>
<proteinExistence type="inferred from homology"/>
<accession>A0A347ZNQ2</accession>
<name>A0A347ZNQ2_9CHLR</name>
<dbReference type="GO" id="GO:0006310">
    <property type="term" value="P:DNA recombination"/>
    <property type="evidence" value="ECO:0007669"/>
    <property type="project" value="InterPro"/>
</dbReference>
<evidence type="ECO:0000256" key="2">
    <source>
        <dbReference type="ARBA" id="ARBA00021315"/>
    </source>
</evidence>
<evidence type="ECO:0000256" key="9">
    <source>
        <dbReference type="SAM" id="Coils"/>
    </source>
</evidence>
<reference evidence="11 12" key="1">
    <citation type="submission" date="2018-08" db="EMBL/GenBank/DDBJ databases">
        <title>Genomic Encyclopedia of Type Strains, Phase IV (KMG-IV): sequencing the most valuable type-strain genomes for metagenomic binning, comparative biology and taxonomic classification.</title>
        <authorList>
            <person name="Goeker M."/>
        </authorList>
    </citation>
    <scope>NUCLEOTIDE SEQUENCE [LARGE SCALE GENOMIC DNA]</scope>
    <source>
        <strain evidence="11 12">DSM 23923</strain>
    </source>
</reference>
<dbReference type="GO" id="GO:0043590">
    <property type="term" value="C:bacterial nucleoid"/>
    <property type="evidence" value="ECO:0007669"/>
    <property type="project" value="TreeGrafter"/>
</dbReference>
<dbReference type="GO" id="GO:0005524">
    <property type="term" value="F:ATP binding"/>
    <property type="evidence" value="ECO:0007669"/>
    <property type="project" value="UniProtKB-KW"/>
</dbReference>
<evidence type="ECO:0000256" key="3">
    <source>
        <dbReference type="ARBA" id="ARBA00022741"/>
    </source>
</evidence>
<dbReference type="FunFam" id="3.40.50.300:FF:000319">
    <property type="entry name" value="DNA repair protein RecN"/>
    <property type="match status" value="1"/>
</dbReference>
<keyword evidence="9" id="KW-0175">Coiled coil</keyword>
<dbReference type="GO" id="GO:0009432">
    <property type="term" value="P:SOS response"/>
    <property type="evidence" value="ECO:0007669"/>
    <property type="project" value="TreeGrafter"/>
</dbReference>
<evidence type="ECO:0000259" key="10">
    <source>
        <dbReference type="Pfam" id="PF13476"/>
    </source>
</evidence>
<comment type="caution">
    <text evidence="11">The sequence shown here is derived from an EMBL/GenBank/DDBJ whole genome shotgun (WGS) entry which is preliminary data.</text>
</comment>
<evidence type="ECO:0000256" key="5">
    <source>
        <dbReference type="ARBA" id="ARBA00022840"/>
    </source>
</evidence>
<feature type="domain" description="Rad50/SbcC-type AAA" evidence="10">
    <location>
        <begin position="4"/>
        <end position="219"/>
    </location>
</feature>
<dbReference type="PANTHER" id="PTHR11059:SF0">
    <property type="entry name" value="DNA REPAIR PROTEIN RECN"/>
    <property type="match status" value="1"/>
</dbReference>
<evidence type="ECO:0000256" key="6">
    <source>
        <dbReference type="ARBA" id="ARBA00023204"/>
    </source>
</evidence>
<organism evidence="11 12">
    <name type="scientific">Pelolinea submarina</name>
    <dbReference type="NCBI Taxonomy" id="913107"/>
    <lineage>
        <taxon>Bacteria</taxon>
        <taxon>Bacillati</taxon>
        <taxon>Chloroflexota</taxon>
        <taxon>Anaerolineae</taxon>
        <taxon>Anaerolineales</taxon>
        <taxon>Anaerolineaceae</taxon>
        <taxon>Pelolinea</taxon>
    </lineage>
</organism>
<protein>
    <recommendedName>
        <fullName evidence="2 8">DNA repair protein RecN</fullName>
    </recommendedName>
    <alternativeName>
        <fullName evidence="7 8">Recombination protein N</fullName>
    </alternativeName>
</protein>
<dbReference type="InterPro" id="IPR027417">
    <property type="entry name" value="P-loop_NTPase"/>
</dbReference>
<dbReference type="InterPro" id="IPR038729">
    <property type="entry name" value="Rad50/SbcC_AAA"/>
</dbReference>
<dbReference type="GO" id="GO:0006281">
    <property type="term" value="P:DNA repair"/>
    <property type="evidence" value="ECO:0007669"/>
    <property type="project" value="UniProtKB-KW"/>
</dbReference>
<dbReference type="PANTHER" id="PTHR11059">
    <property type="entry name" value="DNA REPAIR PROTEIN RECN"/>
    <property type="match status" value="1"/>
</dbReference>
<dbReference type="PIRSF" id="PIRSF003128">
    <property type="entry name" value="RecN"/>
    <property type="match status" value="1"/>
</dbReference>
<dbReference type="Gene3D" id="3.40.50.300">
    <property type="entry name" value="P-loop containing nucleotide triphosphate hydrolases"/>
    <property type="match status" value="2"/>
</dbReference>
<keyword evidence="4 8" id="KW-0227">DNA damage</keyword>
<dbReference type="Proteomes" id="UP000256388">
    <property type="component" value="Unassembled WGS sequence"/>
</dbReference>
<dbReference type="AlphaFoldDB" id="A0A347ZNQ2"/>
<evidence type="ECO:0000313" key="11">
    <source>
        <dbReference type="EMBL" id="REG08536.1"/>
    </source>
</evidence>
<evidence type="ECO:0000256" key="7">
    <source>
        <dbReference type="ARBA" id="ARBA00033408"/>
    </source>
</evidence>
<keyword evidence="5" id="KW-0067">ATP-binding</keyword>
<evidence type="ECO:0000256" key="8">
    <source>
        <dbReference type="PIRNR" id="PIRNR003128"/>
    </source>
</evidence>
<gene>
    <name evidence="11" type="ORF">DFR64_1906</name>
</gene>
<keyword evidence="3" id="KW-0547">Nucleotide-binding</keyword>
<keyword evidence="6 8" id="KW-0234">DNA repair</keyword>
<dbReference type="OrthoDB" id="9806954at2"/>
<dbReference type="FunFam" id="3.40.50.300:FF:000356">
    <property type="entry name" value="DNA repair protein RecN"/>
    <property type="match status" value="1"/>
</dbReference>
<dbReference type="RefSeq" id="WP_116225189.1">
    <property type="nucleotide sequence ID" value="NZ_AP018437.1"/>
</dbReference>
<dbReference type="CDD" id="cd03241">
    <property type="entry name" value="ABC_RecN"/>
    <property type="match status" value="2"/>
</dbReference>
<comment type="similarity">
    <text evidence="1 8">Belongs to the RecN family.</text>
</comment>
<comment type="function">
    <text evidence="8">May be involved in recombinational repair of damaged DNA.</text>
</comment>
<dbReference type="NCBIfam" id="NF008121">
    <property type="entry name" value="PRK10869.1"/>
    <property type="match status" value="1"/>
</dbReference>
<feature type="coiled-coil region" evidence="9">
    <location>
        <begin position="171"/>
        <end position="242"/>
    </location>
</feature>
<dbReference type="EMBL" id="QUMS01000002">
    <property type="protein sequence ID" value="REG08536.1"/>
    <property type="molecule type" value="Genomic_DNA"/>
</dbReference>
<evidence type="ECO:0000256" key="4">
    <source>
        <dbReference type="ARBA" id="ARBA00022763"/>
    </source>
</evidence>
<sequence>MLKELRIENFAIIDQLELKFEPGLTTFTGETGAGKSILLDAIDALMGGRVETSMIRANVDRANLEALFAIPPEHQKDAAALLEAEGLLDDPNETDILFNREIRREGRNIARINGRVVNVSLMKDLGSFLVDIHGQSEHLSLLSVRHHLQLLDRYADDRELLDDYHHSYALLKATQQELADLRKAEQDAARISDLLNYQIQEIEAAKLKEGEEAELRDELSRLANAEKLSTLAQQAYNLLEEDNPDAPSITAMLGEVVGAVRGLANIDKSLADLADQCESITSLSADVSRELQSYIEGIEYNPKRLEQTENRLALINTLKKKYGQDEEAILAFAEKARGQLDKITNAEERIAELEGLESGQLAELAQKAGALSAARQTAALTLGELVERELADLQMAGARFAADIRTKPADPGLPLEDGQVVKFDERGIDQVEFLIAPNPGEGLKPLVKIASGGETSRLMLALKNVLAKADTIPTLIFDEIDQGIGGRIGAMVGEKLWQLGGSHQVLCVTHLPQLAAYGNQHFHVYKQVADGRTTTQVEELRDERRMGELAAMLGGDNEANRLAAREALQSAEERKRLHSSHL</sequence>
<evidence type="ECO:0000256" key="1">
    <source>
        <dbReference type="ARBA" id="ARBA00009441"/>
    </source>
</evidence>
<dbReference type="SUPFAM" id="SSF52540">
    <property type="entry name" value="P-loop containing nucleoside triphosphate hydrolases"/>
    <property type="match status" value="2"/>
</dbReference>
<dbReference type="Pfam" id="PF13476">
    <property type="entry name" value="AAA_23"/>
    <property type="match status" value="1"/>
</dbReference>
<dbReference type="InterPro" id="IPR004604">
    <property type="entry name" value="DNA_recomb/repair_RecN"/>
</dbReference>
<dbReference type="NCBIfam" id="TIGR00634">
    <property type="entry name" value="recN"/>
    <property type="match status" value="1"/>
</dbReference>